<reference evidence="1 2" key="1">
    <citation type="submission" date="2019-05" db="EMBL/GenBank/DDBJ databases">
        <authorList>
            <consortium name="Science for Life Laboratories"/>
        </authorList>
    </citation>
    <scope>NUCLEOTIDE SEQUENCE [LARGE SCALE GENOMIC DNA]</scope>
    <source>
        <strain evidence="1">Soil9</strain>
    </source>
</reference>
<organism evidence="1 2">
    <name type="scientific">Gemmata massiliana</name>
    <dbReference type="NCBI Taxonomy" id="1210884"/>
    <lineage>
        <taxon>Bacteria</taxon>
        <taxon>Pseudomonadati</taxon>
        <taxon>Planctomycetota</taxon>
        <taxon>Planctomycetia</taxon>
        <taxon>Gemmatales</taxon>
        <taxon>Gemmataceae</taxon>
        <taxon>Gemmata</taxon>
    </lineage>
</organism>
<dbReference type="Pfam" id="PF13148">
    <property type="entry name" value="DUF3987"/>
    <property type="match status" value="1"/>
</dbReference>
<dbReference type="EMBL" id="LR593886">
    <property type="protein sequence ID" value="VTR94208.1"/>
    <property type="molecule type" value="Genomic_DNA"/>
</dbReference>
<proteinExistence type="predicted"/>
<sequence length="433" mass="47264">MTGPLKHKIEEKTRHPRPELKVVPSPHEEATTLGPCAPWPILDRAAALHGPAGELVKAIEPHTEADPVGILFQTLVGFGSIVGRTAHFPVEADRHYGNEFLVLVGDTADGRKGTSWGHARRALALADSDWASSRIARGLSSGEGLIQEVRDPMRGDDGVRDKRLLVMEAEFANVLKQSERQGNTLSGQLRQAWEGGELRTLSKASPLRCAEPHISLIGHITSDELHRCLTASDATNGLGNRHLFVCVKRSKELPEGGNPDIGMLDACGREIGYAAAAARDVGKLERDEHARALWRSSYSALTAARPGLVGALAARAAPHVCRLSLLYALLDRAGEVQECHLRAALACWDYCEASLLHIFGHSLSDPLADQLRDVLRDTPTGLSRTEIRDMFGRNKTRGELDRALATLIRWKIAEPRHVATGGRPAERWFLCEA</sequence>
<evidence type="ECO:0008006" key="3">
    <source>
        <dbReference type="Google" id="ProtNLM"/>
    </source>
</evidence>
<dbReference type="InterPro" id="IPR025048">
    <property type="entry name" value="DUF3987"/>
</dbReference>
<gene>
    <name evidence="1" type="ORF">SOIL9_35060</name>
</gene>
<accession>A0A6P2CYK5</accession>
<evidence type="ECO:0000313" key="2">
    <source>
        <dbReference type="Proteomes" id="UP000464178"/>
    </source>
</evidence>
<evidence type="ECO:0000313" key="1">
    <source>
        <dbReference type="EMBL" id="VTR94208.1"/>
    </source>
</evidence>
<name>A0A6P2CYK5_9BACT</name>
<dbReference type="Proteomes" id="UP000464178">
    <property type="component" value="Chromosome"/>
</dbReference>
<dbReference type="RefSeq" id="WP_197909538.1">
    <property type="nucleotide sequence ID" value="NZ_LR593886.1"/>
</dbReference>
<dbReference type="AlphaFoldDB" id="A0A6P2CYK5"/>
<protein>
    <recommendedName>
        <fullName evidence="3">DUF3987 domain-containing protein</fullName>
    </recommendedName>
</protein>
<keyword evidence="2" id="KW-1185">Reference proteome</keyword>
<dbReference type="KEGG" id="gms:SOIL9_35060"/>